<proteinExistence type="predicted"/>
<comment type="caution">
    <text evidence="2">The sequence shown here is derived from an EMBL/GenBank/DDBJ whole genome shotgun (WGS) entry which is preliminary data.</text>
</comment>
<sequence length="47" mass="5104">MNVPVLDSLSMGTENSDGITLSSTEDRNCEGGDEWIVDVILMKTNSE</sequence>
<accession>A0A0F9PLM0</accession>
<organism evidence="2">
    <name type="scientific">marine sediment metagenome</name>
    <dbReference type="NCBI Taxonomy" id="412755"/>
    <lineage>
        <taxon>unclassified sequences</taxon>
        <taxon>metagenomes</taxon>
        <taxon>ecological metagenomes</taxon>
    </lineage>
</organism>
<evidence type="ECO:0000256" key="1">
    <source>
        <dbReference type="SAM" id="MobiDB-lite"/>
    </source>
</evidence>
<feature type="compositionally biased region" description="Polar residues" evidence="1">
    <location>
        <begin position="10"/>
        <end position="23"/>
    </location>
</feature>
<gene>
    <name evidence="2" type="ORF">LCGC14_0811360</name>
</gene>
<dbReference type="AlphaFoldDB" id="A0A0F9PLM0"/>
<dbReference type="EMBL" id="LAZR01002235">
    <property type="protein sequence ID" value="KKN32675.1"/>
    <property type="molecule type" value="Genomic_DNA"/>
</dbReference>
<feature type="region of interest" description="Disordered" evidence="1">
    <location>
        <begin position="1"/>
        <end position="28"/>
    </location>
</feature>
<evidence type="ECO:0000313" key="2">
    <source>
        <dbReference type="EMBL" id="KKN32675.1"/>
    </source>
</evidence>
<reference evidence="2" key="1">
    <citation type="journal article" date="2015" name="Nature">
        <title>Complex archaea that bridge the gap between prokaryotes and eukaryotes.</title>
        <authorList>
            <person name="Spang A."/>
            <person name="Saw J.H."/>
            <person name="Jorgensen S.L."/>
            <person name="Zaremba-Niedzwiedzka K."/>
            <person name="Martijn J."/>
            <person name="Lind A.E."/>
            <person name="van Eijk R."/>
            <person name="Schleper C."/>
            <person name="Guy L."/>
            <person name="Ettema T.J."/>
        </authorList>
    </citation>
    <scope>NUCLEOTIDE SEQUENCE</scope>
</reference>
<name>A0A0F9PLM0_9ZZZZ</name>
<protein>
    <submittedName>
        <fullName evidence="2">Uncharacterized protein</fullName>
    </submittedName>
</protein>